<evidence type="ECO:0000256" key="2">
    <source>
        <dbReference type="ARBA" id="ARBA00004604"/>
    </source>
</evidence>
<keyword evidence="10" id="KW-1185">Reference proteome</keyword>
<accession>A0A9P5Z0X5</accession>
<proteinExistence type="inferred from homology"/>
<protein>
    <recommendedName>
        <fullName evidence="6">Ribosomal RNA-processing protein 42</fullName>
    </recommendedName>
</protein>
<comment type="subcellular location">
    <subcellularLocation>
        <location evidence="1">Cytoplasm</location>
    </subcellularLocation>
    <subcellularLocation>
        <location evidence="2">Nucleus</location>
        <location evidence="2">Nucleolus</location>
    </subcellularLocation>
</comment>
<dbReference type="GO" id="GO:0034473">
    <property type="term" value="P:U1 snRNA 3'-end processing"/>
    <property type="evidence" value="ECO:0007669"/>
    <property type="project" value="TreeGrafter"/>
</dbReference>
<dbReference type="GO" id="GO:0016075">
    <property type="term" value="P:rRNA catabolic process"/>
    <property type="evidence" value="ECO:0007669"/>
    <property type="project" value="TreeGrafter"/>
</dbReference>
<name>A0A9P5Z0X5_9AGAR</name>
<dbReference type="InterPro" id="IPR020568">
    <property type="entry name" value="Ribosomal_Su5_D2-typ_SF"/>
</dbReference>
<reference evidence="9" key="1">
    <citation type="submission" date="2020-11" db="EMBL/GenBank/DDBJ databases">
        <authorList>
            <consortium name="DOE Joint Genome Institute"/>
            <person name="Ahrendt S."/>
            <person name="Riley R."/>
            <person name="Andreopoulos W."/>
            <person name="Labutti K."/>
            <person name="Pangilinan J."/>
            <person name="Ruiz-Duenas F.J."/>
            <person name="Barrasa J.M."/>
            <person name="Sanchez-Garcia M."/>
            <person name="Camarero S."/>
            <person name="Miyauchi S."/>
            <person name="Serrano A."/>
            <person name="Linde D."/>
            <person name="Babiker R."/>
            <person name="Drula E."/>
            <person name="Ayuso-Fernandez I."/>
            <person name="Pacheco R."/>
            <person name="Padilla G."/>
            <person name="Ferreira P."/>
            <person name="Barriuso J."/>
            <person name="Kellner H."/>
            <person name="Castanera R."/>
            <person name="Alfaro M."/>
            <person name="Ramirez L."/>
            <person name="Pisabarro A.G."/>
            <person name="Kuo A."/>
            <person name="Tritt A."/>
            <person name="Lipzen A."/>
            <person name="He G."/>
            <person name="Yan M."/>
            <person name="Ng V."/>
            <person name="Cullen D."/>
            <person name="Martin F."/>
            <person name="Rosso M.-N."/>
            <person name="Henrissat B."/>
            <person name="Hibbett D."/>
            <person name="Martinez A.T."/>
            <person name="Grigoriev I.V."/>
        </authorList>
    </citation>
    <scope>NUCLEOTIDE SEQUENCE</scope>
    <source>
        <strain evidence="9">CIRM-BRFM 674</strain>
    </source>
</reference>
<dbReference type="GO" id="GO:0034476">
    <property type="term" value="P:U5 snRNA 3'-end processing"/>
    <property type="evidence" value="ECO:0007669"/>
    <property type="project" value="TreeGrafter"/>
</dbReference>
<dbReference type="InterPro" id="IPR001247">
    <property type="entry name" value="ExoRNase_PH_dom1"/>
</dbReference>
<dbReference type="Gene3D" id="3.30.230.70">
    <property type="entry name" value="GHMP Kinase, N-terminal domain"/>
    <property type="match status" value="1"/>
</dbReference>
<dbReference type="OrthoDB" id="272245at2759"/>
<dbReference type="GO" id="GO:0005840">
    <property type="term" value="C:ribosome"/>
    <property type="evidence" value="ECO:0007669"/>
    <property type="project" value="UniProtKB-KW"/>
</dbReference>
<dbReference type="Proteomes" id="UP000807469">
    <property type="component" value="Unassembled WGS sequence"/>
</dbReference>
<evidence type="ECO:0000256" key="3">
    <source>
        <dbReference type="ARBA" id="ARBA00006678"/>
    </source>
</evidence>
<dbReference type="PANTHER" id="PTHR11097">
    <property type="entry name" value="EXOSOME COMPLEX EXONUCLEASE RIBOSOMAL RNA PROCESSING PROTEIN"/>
    <property type="match status" value="1"/>
</dbReference>
<dbReference type="GO" id="GO:0005730">
    <property type="term" value="C:nucleolus"/>
    <property type="evidence" value="ECO:0007669"/>
    <property type="project" value="UniProtKB-SubCell"/>
</dbReference>
<keyword evidence="4" id="KW-0963">Cytoplasm</keyword>
<dbReference type="EMBL" id="MU155260">
    <property type="protein sequence ID" value="KAF9477451.1"/>
    <property type="molecule type" value="Genomic_DNA"/>
</dbReference>
<keyword evidence="9" id="KW-0687">Ribonucleoprotein</keyword>
<dbReference type="GO" id="GO:0000467">
    <property type="term" value="P:exonucleolytic trimming to generate mature 3'-end of 5.8S rRNA from tricistronic rRNA transcript (SSU-rRNA, 5.8S rRNA, LSU-rRNA)"/>
    <property type="evidence" value="ECO:0007669"/>
    <property type="project" value="TreeGrafter"/>
</dbReference>
<dbReference type="GO" id="GO:0000176">
    <property type="term" value="C:nuclear exosome (RNase complex)"/>
    <property type="evidence" value="ECO:0007669"/>
    <property type="project" value="UniProtKB-ARBA"/>
</dbReference>
<evidence type="ECO:0000313" key="9">
    <source>
        <dbReference type="EMBL" id="KAF9477451.1"/>
    </source>
</evidence>
<evidence type="ECO:0000256" key="6">
    <source>
        <dbReference type="ARBA" id="ARBA00042523"/>
    </source>
</evidence>
<dbReference type="Pfam" id="PF01138">
    <property type="entry name" value="RNase_PH"/>
    <property type="match status" value="1"/>
</dbReference>
<dbReference type="SUPFAM" id="SSF54211">
    <property type="entry name" value="Ribosomal protein S5 domain 2-like"/>
    <property type="match status" value="1"/>
</dbReference>
<feature type="domain" description="Exoribonuclease phosphorolytic" evidence="8">
    <location>
        <begin position="33"/>
        <end position="177"/>
    </location>
</feature>
<evidence type="ECO:0000256" key="1">
    <source>
        <dbReference type="ARBA" id="ARBA00004496"/>
    </source>
</evidence>
<dbReference type="GO" id="GO:0034475">
    <property type="term" value="P:U4 snRNA 3'-end processing"/>
    <property type="evidence" value="ECO:0007669"/>
    <property type="project" value="TreeGrafter"/>
</dbReference>
<evidence type="ECO:0000256" key="7">
    <source>
        <dbReference type="SAM" id="MobiDB-lite"/>
    </source>
</evidence>
<dbReference type="GO" id="GO:0071035">
    <property type="term" value="P:nuclear polyadenylation-dependent rRNA catabolic process"/>
    <property type="evidence" value="ECO:0007669"/>
    <property type="project" value="TreeGrafter"/>
</dbReference>
<evidence type="ECO:0000313" key="10">
    <source>
        <dbReference type="Proteomes" id="UP000807469"/>
    </source>
</evidence>
<dbReference type="GO" id="GO:0071028">
    <property type="term" value="P:nuclear mRNA surveillance"/>
    <property type="evidence" value="ECO:0007669"/>
    <property type="project" value="TreeGrafter"/>
</dbReference>
<evidence type="ECO:0000259" key="8">
    <source>
        <dbReference type="Pfam" id="PF01138"/>
    </source>
</evidence>
<dbReference type="GO" id="GO:0035925">
    <property type="term" value="F:mRNA 3'-UTR AU-rich region binding"/>
    <property type="evidence" value="ECO:0007669"/>
    <property type="project" value="TreeGrafter"/>
</dbReference>
<dbReference type="GO" id="GO:0071038">
    <property type="term" value="P:TRAMP-dependent tRNA surveillance pathway"/>
    <property type="evidence" value="ECO:0007669"/>
    <property type="project" value="TreeGrafter"/>
</dbReference>
<dbReference type="SUPFAM" id="SSF55666">
    <property type="entry name" value="Ribonuclease PH domain 2-like"/>
    <property type="match status" value="1"/>
</dbReference>
<dbReference type="GO" id="GO:0000177">
    <property type="term" value="C:cytoplasmic exosome (RNase complex)"/>
    <property type="evidence" value="ECO:0007669"/>
    <property type="project" value="TreeGrafter"/>
</dbReference>
<dbReference type="PANTHER" id="PTHR11097:SF8">
    <property type="entry name" value="EXOSOME COMPLEX COMPONENT RRP42"/>
    <property type="match status" value="1"/>
</dbReference>
<dbReference type="AlphaFoldDB" id="A0A9P5Z0X5"/>
<dbReference type="InterPro" id="IPR036345">
    <property type="entry name" value="ExoRNase_PH_dom2_sf"/>
</dbReference>
<keyword evidence="5" id="KW-0271">Exosome</keyword>
<comment type="caution">
    <text evidence="9">The sequence shown here is derived from an EMBL/GenBank/DDBJ whole genome shotgun (WGS) entry which is preliminary data.</text>
</comment>
<feature type="region of interest" description="Disordered" evidence="7">
    <location>
        <begin position="187"/>
        <end position="208"/>
    </location>
</feature>
<evidence type="ECO:0000256" key="4">
    <source>
        <dbReference type="ARBA" id="ARBA00022490"/>
    </source>
</evidence>
<sequence length="340" mass="36882">MASTSISKAERSYIQAGILANPPSRADGRSLYDFRNIALETGVAPLANGSARLSIGRNPHDGSGGTEVLAAAKLEVENIGDGGEGVEGGRISCTVSCSPAAYPHLSSNALDDLQYDMTTILNETLTHRVLHPPNLGILRGKKAWVLHLDAVVLYDEGNVYDAVFMAARAALWDTKVPRTRSVEYQAKRKGGATKGNAEKEGGSGDMDVDEEVVSGFDTRQIQTATDFELPDYWDEGEPLGGRENWPVCVTLNIVQPSHFLDATQTEEAATPLRVLLMLAFDTPYPTSVLGMRTLGNGELTAAQIAELLKAGEKYAREIWTSLNAKLKEETMNRLKERSKF</sequence>
<keyword evidence="9" id="KW-0689">Ribosomal protein</keyword>
<dbReference type="InterPro" id="IPR027408">
    <property type="entry name" value="PNPase/RNase_PH_dom_sf"/>
</dbReference>
<evidence type="ECO:0000256" key="5">
    <source>
        <dbReference type="ARBA" id="ARBA00022835"/>
    </source>
</evidence>
<gene>
    <name evidence="9" type="ORF">BDN70DRAFT_922580</name>
</gene>
<organism evidence="9 10">
    <name type="scientific">Pholiota conissans</name>
    <dbReference type="NCBI Taxonomy" id="109636"/>
    <lineage>
        <taxon>Eukaryota</taxon>
        <taxon>Fungi</taxon>
        <taxon>Dikarya</taxon>
        <taxon>Basidiomycota</taxon>
        <taxon>Agaricomycotina</taxon>
        <taxon>Agaricomycetes</taxon>
        <taxon>Agaricomycetidae</taxon>
        <taxon>Agaricales</taxon>
        <taxon>Agaricineae</taxon>
        <taxon>Strophariaceae</taxon>
        <taxon>Pholiota</taxon>
    </lineage>
</organism>
<dbReference type="InterPro" id="IPR050590">
    <property type="entry name" value="Exosome_comp_Rrp42_subfam"/>
</dbReference>
<comment type="similarity">
    <text evidence="3">Belongs to the RNase PH family.</text>
</comment>